<dbReference type="EMBL" id="GEDG01035252">
    <property type="protein sequence ID" value="JAP09311.1"/>
    <property type="molecule type" value="Transcribed_RNA"/>
</dbReference>
<feature type="signal peptide" evidence="1">
    <location>
        <begin position="1"/>
        <end position="25"/>
    </location>
</feature>
<sequence length="86" mass="9630">MTGPSAPSSTVIVPLICYMLVASSANRSPRESLVSDHTKKLCRISLILSSVRFSISPSSFLLSSFGIRCVRERINKKYRNVQKQRE</sequence>
<reference evidence="2" key="1">
    <citation type="submission" date="2015-12" db="EMBL/GenBank/DDBJ databases">
        <title>Gene expression during late stages of embryo sac development: a critical building block for successful pollen-pistil interactions.</title>
        <authorList>
            <person name="Liu Y."/>
            <person name="Joly V."/>
            <person name="Sabar M."/>
            <person name="Matton D.P."/>
        </authorList>
    </citation>
    <scope>NUCLEOTIDE SEQUENCE</scope>
</reference>
<protein>
    <submittedName>
        <fullName evidence="2">Putative ovule protein</fullName>
    </submittedName>
</protein>
<proteinExistence type="predicted"/>
<name>A0A0V0GM26_SOLCH</name>
<evidence type="ECO:0000256" key="1">
    <source>
        <dbReference type="SAM" id="SignalP"/>
    </source>
</evidence>
<accession>A0A0V0GM26</accession>
<feature type="chain" id="PRO_5006865407" evidence="1">
    <location>
        <begin position="26"/>
        <end position="86"/>
    </location>
</feature>
<keyword evidence="1" id="KW-0732">Signal</keyword>
<dbReference type="AlphaFoldDB" id="A0A0V0GM26"/>
<evidence type="ECO:0000313" key="2">
    <source>
        <dbReference type="EMBL" id="JAP09311.1"/>
    </source>
</evidence>
<organism evidence="2">
    <name type="scientific">Solanum chacoense</name>
    <name type="common">Chaco potato</name>
    <dbReference type="NCBI Taxonomy" id="4108"/>
    <lineage>
        <taxon>Eukaryota</taxon>
        <taxon>Viridiplantae</taxon>
        <taxon>Streptophyta</taxon>
        <taxon>Embryophyta</taxon>
        <taxon>Tracheophyta</taxon>
        <taxon>Spermatophyta</taxon>
        <taxon>Magnoliopsida</taxon>
        <taxon>eudicotyledons</taxon>
        <taxon>Gunneridae</taxon>
        <taxon>Pentapetalae</taxon>
        <taxon>asterids</taxon>
        <taxon>lamiids</taxon>
        <taxon>Solanales</taxon>
        <taxon>Solanaceae</taxon>
        <taxon>Solanoideae</taxon>
        <taxon>Solaneae</taxon>
        <taxon>Solanum</taxon>
    </lineage>
</organism>